<reference evidence="1" key="1">
    <citation type="journal article" date="2008" name="ISME J.">
        <title>Genomic patterns of recombination, clonal divergence and environment in marine microbial populations.</title>
        <authorList>
            <person name="Konstantinidis K.T."/>
            <person name="Delong E.F."/>
        </authorList>
    </citation>
    <scope>NUCLEOTIDE SEQUENCE</scope>
</reference>
<dbReference type="AlphaFoldDB" id="B3T550"/>
<name>B3T550_9ZZZZ</name>
<protein>
    <submittedName>
        <fullName evidence="1">Uncharacterized protein</fullName>
    </submittedName>
</protein>
<gene>
    <name evidence="1" type="ORF">ALOHA_HF4000ANIW137P11ctg1g21</name>
</gene>
<evidence type="ECO:0000313" key="1">
    <source>
        <dbReference type="EMBL" id="ABZ07709.1"/>
    </source>
</evidence>
<sequence length="207" mass="22802">MGRYIPPSAFHTFEPLRHDPLELIPLIQASQGGDHSEIQSIAKFSNTIQNLVEGQSPELDAATMLFLTAVSWQEDGSFPEPLDKAVSRERIGRFPIEGGNAISYLHEFTNDRGNGALHDLLAKLALGLEEEYLGEPGFSSGAAGLHLCGWLSASEVTSLHRVIRRGKWGINPSEPLDGGVNDAFRHLTIILRSARKRRCGLLMRRHA</sequence>
<proteinExistence type="predicted"/>
<organism evidence="1">
    <name type="scientific">uncultured marine microorganism HF4000_ANIW137P11</name>
    <dbReference type="NCBI Taxonomy" id="455534"/>
    <lineage>
        <taxon>unclassified sequences</taxon>
        <taxon>environmental samples</taxon>
    </lineage>
</organism>
<dbReference type="EMBL" id="EU016607">
    <property type="protein sequence ID" value="ABZ07709.1"/>
    <property type="molecule type" value="Genomic_DNA"/>
</dbReference>
<accession>B3T550</accession>